<feature type="region of interest" description="Disordered" evidence="1">
    <location>
        <begin position="130"/>
        <end position="150"/>
    </location>
</feature>
<evidence type="ECO:0000313" key="2">
    <source>
        <dbReference type="EMBL" id="GLJ56432.1"/>
    </source>
</evidence>
<keyword evidence="3" id="KW-1185">Reference proteome</keyword>
<organism evidence="2 3">
    <name type="scientific">Cryptomeria japonica</name>
    <name type="common">Japanese cedar</name>
    <name type="synonym">Cupressus japonica</name>
    <dbReference type="NCBI Taxonomy" id="3369"/>
    <lineage>
        <taxon>Eukaryota</taxon>
        <taxon>Viridiplantae</taxon>
        <taxon>Streptophyta</taxon>
        <taxon>Embryophyta</taxon>
        <taxon>Tracheophyta</taxon>
        <taxon>Spermatophyta</taxon>
        <taxon>Pinopsida</taxon>
        <taxon>Pinidae</taxon>
        <taxon>Conifers II</taxon>
        <taxon>Cupressales</taxon>
        <taxon>Cupressaceae</taxon>
        <taxon>Cryptomeria</taxon>
    </lineage>
</organism>
<evidence type="ECO:0000313" key="3">
    <source>
        <dbReference type="Proteomes" id="UP001234787"/>
    </source>
</evidence>
<dbReference type="Proteomes" id="UP001234787">
    <property type="component" value="Unassembled WGS sequence"/>
</dbReference>
<protein>
    <submittedName>
        <fullName evidence="2">Uncharacterized protein</fullName>
    </submittedName>
</protein>
<accession>A0AAD3NPN2</accession>
<comment type="caution">
    <text evidence="2">The sequence shown here is derived from an EMBL/GenBank/DDBJ whole genome shotgun (WGS) entry which is preliminary data.</text>
</comment>
<feature type="compositionally biased region" description="Polar residues" evidence="1">
    <location>
        <begin position="136"/>
        <end position="148"/>
    </location>
</feature>
<dbReference type="EMBL" id="BSEH01000022">
    <property type="protein sequence ID" value="GLJ56432.1"/>
    <property type="molecule type" value="Genomic_DNA"/>
</dbReference>
<reference evidence="2" key="1">
    <citation type="submission" date="2022-12" db="EMBL/GenBank/DDBJ databases">
        <title>Chromosome-Level Genome Assembly of Japanese Cedar (Cryptomeriajaponica D. Don).</title>
        <authorList>
            <person name="Fujino T."/>
            <person name="Yamaguchi K."/>
            <person name="Yokoyama T."/>
            <person name="Hamanaka T."/>
            <person name="Harazono Y."/>
            <person name="Kamada H."/>
            <person name="Kobayashi W."/>
            <person name="Ujino-Ihara T."/>
            <person name="Uchiyama K."/>
            <person name="Matsumoto A."/>
            <person name="Izuno A."/>
            <person name="Tsumura Y."/>
            <person name="Toyoda A."/>
            <person name="Shigenobu S."/>
            <person name="Moriguchi Y."/>
            <person name="Ueno S."/>
            <person name="Kasahara M."/>
        </authorList>
    </citation>
    <scope>NUCLEOTIDE SEQUENCE</scope>
</reference>
<sequence>MGVPAKQSGGPLLFYGGGDTPSGKHPGSANEVCFGMALIALSRSTGAALHYRPSPAKNEERIHSCGLSPTILWGSREKHDYRLPVPDRWAEGRRKPVGDGLTLLECEFGRKDDNSTCRWSNSTHDDIIAYSPVDRSGNSPQRDGSTTIEPPAITRIRAEAMPRRGPTAHAIHSHQPTGLEKCCSESDTLDLKAETLLAQVT</sequence>
<proteinExistence type="predicted"/>
<dbReference type="AlphaFoldDB" id="A0AAD3NPN2"/>
<gene>
    <name evidence="2" type="ORF">SUGI_1224050</name>
</gene>
<evidence type="ECO:0000256" key="1">
    <source>
        <dbReference type="SAM" id="MobiDB-lite"/>
    </source>
</evidence>
<name>A0AAD3NPN2_CRYJA</name>